<dbReference type="NCBIfam" id="TIGR00035">
    <property type="entry name" value="asp_race"/>
    <property type="match status" value="1"/>
</dbReference>
<dbReference type="InterPro" id="IPR004380">
    <property type="entry name" value="Asp_race"/>
</dbReference>
<accession>A0A7W6MR44</accession>
<dbReference type="GO" id="GO:0047689">
    <property type="term" value="F:aspartate racemase activity"/>
    <property type="evidence" value="ECO:0007669"/>
    <property type="project" value="UniProtKB-EC"/>
</dbReference>
<name>A0A7W6MR44_9HYPH</name>
<evidence type="ECO:0000256" key="2">
    <source>
        <dbReference type="ARBA" id="ARBA00023235"/>
    </source>
</evidence>
<dbReference type="Gene3D" id="3.40.50.1860">
    <property type="match status" value="2"/>
</dbReference>
<dbReference type="PANTHER" id="PTHR21198:SF7">
    <property type="entry name" value="ASPARTATE-GLUTAMATE RACEMASE FAMILY"/>
    <property type="match status" value="1"/>
</dbReference>
<dbReference type="AlphaFoldDB" id="A0A7W6MR44"/>
<keyword evidence="4" id="KW-1185">Reference proteome</keyword>
<sequence length="267" mass="29292">MSQKIIGLIGGMSWESSAEYYRIINQTVRVRLGGLRSARCLMWSFDFGEIEALQHAGRWDEAAAEMVAAAQRLERGGADFVVICTNTMHRMADQVEAAIGLPLLHIADPTAERIKAAGFRNVGLLGTAFTMEQDFYKGRLADRHGLEVLVPEDDDRALVHRVIYEELVQGRVEPSSRQAYRGVIARLVERGAEAVILGCTEIMLLVRPEYSVVPLFDTTAIHAEAAVDLALAEDNVTASAPRRAECEACPCPVSARAIARRNVLEGS</sequence>
<keyword evidence="2 3" id="KW-0413">Isomerase</keyword>
<evidence type="ECO:0000313" key="4">
    <source>
        <dbReference type="Proteomes" id="UP000588647"/>
    </source>
</evidence>
<dbReference type="InterPro" id="IPR015942">
    <property type="entry name" value="Asp/Glu/hydantoin_racemase"/>
</dbReference>
<comment type="caution">
    <text evidence="3">The sequence shown here is derived from an EMBL/GenBank/DDBJ whole genome shotgun (WGS) entry which is preliminary data.</text>
</comment>
<proteinExistence type="inferred from homology"/>
<dbReference type="Proteomes" id="UP000588647">
    <property type="component" value="Unassembled WGS sequence"/>
</dbReference>
<organism evidence="3 4">
    <name type="scientific">Aurantimonas endophytica</name>
    <dbReference type="NCBI Taxonomy" id="1522175"/>
    <lineage>
        <taxon>Bacteria</taxon>
        <taxon>Pseudomonadati</taxon>
        <taxon>Pseudomonadota</taxon>
        <taxon>Alphaproteobacteria</taxon>
        <taxon>Hyphomicrobiales</taxon>
        <taxon>Aurantimonadaceae</taxon>
        <taxon>Aurantimonas</taxon>
    </lineage>
</organism>
<dbReference type="EC" id="5.1.1.13" evidence="3"/>
<protein>
    <submittedName>
        <fullName evidence="3">Aspartate racemase</fullName>
        <ecNumber evidence="3">5.1.1.13</ecNumber>
    </submittedName>
</protein>
<comment type="similarity">
    <text evidence="1">Belongs to the aspartate/glutamate racemases family.</text>
</comment>
<dbReference type="EMBL" id="JACIEM010000005">
    <property type="protein sequence ID" value="MBB4004624.1"/>
    <property type="molecule type" value="Genomic_DNA"/>
</dbReference>
<gene>
    <name evidence="3" type="ORF">GGR03_003719</name>
</gene>
<dbReference type="InterPro" id="IPR001920">
    <property type="entry name" value="Asp/Glu_race"/>
</dbReference>
<dbReference type="Pfam" id="PF01177">
    <property type="entry name" value="Asp_Glu_race"/>
    <property type="match status" value="1"/>
</dbReference>
<dbReference type="PANTHER" id="PTHR21198">
    <property type="entry name" value="GLUTAMATE RACEMASE"/>
    <property type="match status" value="1"/>
</dbReference>
<reference evidence="3 4" key="1">
    <citation type="submission" date="2020-08" db="EMBL/GenBank/DDBJ databases">
        <title>Genomic Encyclopedia of Type Strains, Phase IV (KMG-IV): sequencing the most valuable type-strain genomes for metagenomic binning, comparative biology and taxonomic classification.</title>
        <authorList>
            <person name="Goeker M."/>
        </authorList>
    </citation>
    <scope>NUCLEOTIDE SEQUENCE [LARGE SCALE GENOMIC DNA]</scope>
    <source>
        <strain evidence="3 4">DSM 103570</strain>
    </source>
</reference>
<evidence type="ECO:0000313" key="3">
    <source>
        <dbReference type="EMBL" id="MBB4004624.1"/>
    </source>
</evidence>
<evidence type="ECO:0000256" key="1">
    <source>
        <dbReference type="ARBA" id="ARBA00007847"/>
    </source>
</evidence>
<dbReference type="RefSeq" id="WP_343058882.1">
    <property type="nucleotide sequence ID" value="NZ_JAAAMM010000005.1"/>
</dbReference>
<dbReference type="SUPFAM" id="SSF53681">
    <property type="entry name" value="Aspartate/glutamate racemase"/>
    <property type="match status" value="2"/>
</dbReference>